<keyword evidence="3" id="KW-1185">Reference proteome</keyword>
<dbReference type="Proteomes" id="UP000294723">
    <property type="component" value="Unassembled WGS sequence"/>
</dbReference>
<dbReference type="InterPro" id="IPR051397">
    <property type="entry name" value="Zn-ADH-like_protein"/>
</dbReference>
<reference evidence="2 3" key="1">
    <citation type="submission" date="2019-03" db="EMBL/GenBank/DDBJ databases">
        <title>Draft genome sequences of novel Actinobacteria.</title>
        <authorList>
            <person name="Sahin N."/>
            <person name="Ay H."/>
            <person name="Saygin H."/>
        </authorList>
    </citation>
    <scope>NUCLEOTIDE SEQUENCE [LARGE SCALE GENOMIC DNA]</scope>
    <source>
        <strain evidence="2 3">5K548</strain>
    </source>
</reference>
<dbReference type="EMBL" id="SMLA01000012">
    <property type="protein sequence ID" value="TDD89429.1"/>
    <property type="molecule type" value="Genomic_DNA"/>
</dbReference>
<dbReference type="PANTHER" id="PTHR43677">
    <property type="entry name" value="SHORT-CHAIN DEHYDROGENASE/REDUCTASE"/>
    <property type="match status" value="1"/>
</dbReference>
<dbReference type="GO" id="GO:0016491">
    <property type="term" value="F:oxidoreductase activity"/>
    <property type="evidence" value="ECO:0007669"/>
    <property type="project" value="InterPro"/>
</dbReference>
<protein>
    <submittedName>
        <fullName evidence="2">Zinc-binding alcohol dehydrogenase family protein</fullName>
    </submittedName>
</protein>
<dbReference type="Gene3D" id="3.40.50.720">
    <property type="entry name" value="NAD(P)-binding Rossmann-like Domain"/>
    <property type="match status" value="1"/>
</dbReference>
<evidence type="ECO:0000259" key="1">
    <source>
        <dbReference type="SMART" id="SM00829"/>
    </source>
</evidence>
<dbReference type="InterPro" id="IPR036291">
    <property type="entry name" value="NAD(P)-bd_dom_sf"/>
</dbReference>
<dbReference type="InterPro" id="IPR013149">
    <property type="entry name" value="ADH-like_C"/>
</dbReference>
<dbReference type="SUPFAM" id="SSF50129">
    <property type="entry name" value="GroES-like"/>
    <property type="match status" value="1"/>
</dbReference>
<gene>
    <name evidence="2" type="ORF">E1202_11305</name>
</gene>
<dbReference type="SMART" id="SM00829">
    <property type="entry name" value="PKS_ER"/>
    <property type="match status" value="1"/>
</dbReference>
<evidence type="ECO:0000313" key="3">
    <source>
        <dbReference type="Proteomes" id="UP000294723"/>
    </source>
</evidence>
<dbReference type="InterPro" id="IPR011032">
    <property type="entry name" value="GroES-like_sf"/>
</dbReference>
<dbReference type="Pfam" id="PF00107">
    <property type="entry name" value="ADH_zinc_N"/>
    <property type="match status" value="1"/>
</dbReference>
<comment type="caution">
    <text evidence="2">The sequence shown here is derived from an EMBL/GenBank/DDBJ whole genome shotgun (WGS) entry which is preliminary data.</text>
</comment>
<dbReference type="RefSeq" id="WP_132682768.1">
    <property type="nucleotide sequence ID" value="NZ_SMLA01000012.1"/>
</dbReference>
<organism evidence="2 3">
    <name type="scientific">Saccharopolyspora karakumensis</name>
    <dbReference type="NCBI Taxonomy" id="2530386"/>
    <lineage>
        <taxon>Bacteria</taxon>
        <taxon>Bacillati</taxon>
        <taxon>Actinomycetota</taxon>
        <taxon>Actinomycetes</taxon>
        <taxon>Pseudonocardiales</taxon>
        <taxon>Pseudonocardiaceae</taxon>
        <taxon>Saccharopolyspora</taxon>
    </lineage>
</organism>
<evidence type="ECO:0000313" key="2">
    <source>
        <dbReference type="EMBL" id="TDD89429.1"/>
    </source>
</evidence>
<proteinExistence type="predicted"/>
<accession>A0A4R5BTR4</accession>
<dbReference type="PANTHER" id="PTHR43677:SF4">
    <property type="entry name" value="QUINONE OXIDOREDUCTASE-LIKE PROTEIN 2"/>
    <property type="match status" value="1"/>
</dbReference>
<name>A0A4R5BTR4_9PSEU</name>
<feature type="domain" description="Enoyl reductase (ER)" evidence="1">
    <location>
        <begin position="12"/>
        <end position="312"/>
    </location>
</feature>
<dbReference type="AlphaFoldDB" id="A0A4R5BTR4"/>
<sequence length="319" mass="32441">MAVLAAVVRELGSEPVVEEFADPAPEMGAADVVAAALNPVDLAVVNGQIPFRRLTPPFVAGLEGVARLQDGGHRYFFAPEPPFGSFAESVPLAGAEMSAAVPAGLDPDVAAALGVSGLAAHLSLTATGGLVGGEDVLILGADGQVGRVAVQLARALGAGRVIGVVRDDGSRRVPLALGADAAVSSTDVDGLAERLQAEAPDGVDLILDLVWGPVVGPSLAVARRNARVVQIGNSGGPDATLNAPSFRNRGVRFLPHSNFLFTAADRAAAFEELAARAAQGEVEVEVERVPLTGAAEAHRRLVAGAAKRKLVLTTTSGTD</sequence>
<dbReference type="SUPFAM" id="SSF51735">
    <property type="entry name" value="NAD(P)-binding Rossmann-fold domains"/>
    <property type="match status" value="1"/>
</dbReference>
<dbReference type="InterPro" id="IPR020843">
    <property type="entry name" value="ER"/>
</dbReference>
<dbReference type="Gene3D" id="3.90.180.10">
    <property type="entry name" value="Medium-chain alcohol dehydrogenases, catalytic domain"/>
    <property type="match status" value="1"/>
</dbReference>